<dbReference type="RefSeq" id="WP_376866937.1">
    <property type="nucleotide sequence ID" value="NZ_JBHRYB010000013.1"/>
</dbReference>
<sequence>MSFFDPNVIRYYIPMEPTGNLEKESAFAGFTRNLIDKTLLLEFIAKSPFHVKEFSQPTITSLKVRRTLGSYGIVMLDSKFVREFAKNDPGFFKVFLSTETTYDAVTSITENLNEHCIHFSTKVDGRSSIFLGDVSLRRYRREIKKSIEKNFKGKDLYWYRYISSKKPRSLGRNIRYEHFQHLTTSSNQYLLNFSKVKMERLNDLKPMLSNRAVEKNIMSSYFSVLDLTKNLSLDSSKNDVHLIAPSIYALFYQDRNFIRNISKSDNSRIGDVVKKTLIRFESYLGTMNGVKNVEEFFSNETLNNIRSIRRDEIASLTALSSIICSEDSCPSVRLPNGVNLCHHMLSELENTVNNGRNQKDIKINRIYTKYISHNNRVIPEAIAREVISKSNKILFVSDQPLELMSVDGKFPLLIKHETSRIPSTPGNALSSVITNSNPLLLNKSDLSKILIIRSFSPEDPIKNLVEISIDQFLNGQERAVDIKIVDVTTKAEVVEALNNFQGNIVIFDCHGDHGGKSDTSWLCIGKEKVSSWFLYQEARIPPIVILSACSTLPISGSHASVANGFVSSGAISVLCASVKIPAVEASILMGRLVYRIDSYLKGLLDFHETPISWRYFINNMLRMSYSTDILTGFLRKELIDINQYTAIHEDANLQINVDYEEWFQVLLNRVAEGSGRSLKAVEKIYTSELRFNHTLCYTQFGRPEIINMETHDPFRATRFPGGKLRVREAVELKLKDRMATS</sequence>
<dbReference type="EMBL" id="JBHRYB010000013">
    <property type="protein sequence ID" value="MFC3680837.1"/>
    <property type="molecule type" value="Genomic_DNA"/>
</dbReference>
<proteinExistence type="predicted"/>
<evidence type="ECO:0000313" key="2">
    <source>
        <dbReference type="EMBL" id="MFC3680837.1"/>
    </source>
</evidence>
<comment type="caution">
    <text evidence="2">The sequence shown here is derived from an EMBL/GenBank/DDBJ whole genome shotgun (WGS) entry which is preliminary data.</text>
</comment>
<dbReference type="Proteomes" id="UP001595722">
    <property type="component" value="Unassembled WGS sequence"/>
</dbReference>
<gene>
    <name evidence="2" type="ORF">ACFOMG_12075</name>
</gene>
<protein>
    <recommendedName>
        <fullName evidence="1">CHAT domain-containing protein</fullName>
    </recommendedName>
</protein>
<feature type="domain" description="CHAT" evidence="1">
    <location>
        <begin position="477"/>
        <end position="592"/>
    </location>
</feature>
<organism evidence="2 3">
    <name type="scientific">Bacterioplanoides pacificum</name>
    <dbReference type="NCBI Taxonomy" id="1171596"/>
    <lineage>
        <taxon>Bacteria</taxon>
        <taxon>Pseudomonadati</taxon>
        <taxon>Pseudomonadota</taxon>
        <taxon>Gammaproteobacteria</taxon>
        <taxon>Oceanospirillales</taxon>
        <taxon>Oceanospirillaceae</taxon>
        <taxon>Bacterioplanoides</taxon>
    </lineage>
</organism>
<name>A0ABV7VUH6_9GAMM</name>
<accession>A0ABV7VUH6</accession>
<keyword evidence="3" id="KW-1185">Reference proteome</keyword>
<evidence type="ECO:0000313" key="3">
    <source>
        <dbReference type="Proteomes" id="UP001595722"/>
    </source>
</evidence>
<dbReference type="InterPro" id="IPR024983">
    <property type="entry name" value="CHAT_dom"/>
</dbReference>
<evidence type="ECO:0000259" key="1">
    <source>
        <dbReference type="Pfam" id="PF12770"/>
    </source>
</evidence>
<dbReference type="Pfam" id="PF12770">
    <property type="entry name" value="CHAT"/>
    <property type="match status" value="1"/>
</dbReference>
<reference evidence="3" key="1">
    <citation type="journal article" date="2019" name="Int. J. Syst. Evol. Microbiol.">
        <title>The Global Catalogue of Microorganisms (GCM) 10K type strain sequencing project: providing services to taxonomists for standard genome sequencing and annotation.</title>
        <authorList>
            <consortium name="The Broad Institute Genomics Platform"/>
            <consortium name="The Broad Institute Genome Sequencing Center for Infectious Disease"/>
            <person name="Wu L."/>
            <person name="Ma J."/>
        </authorList>
    </citation>
    <scope>NUCLEOTIDE SEQUENCE [LARGE SCALE GENOMIC DNA]</scope>
    <source>
        <strain evidence="3">KCTC 42424</strain>
    </source>
</reference>